<sequence length="437" mass="47868">MEKSRYPAASRLDAAVREDDGGALAYLVSRYPAVSHTFILREVMGLRELGMRVEVASINAPDRSNAQMSPDERDEARRTYGIKQHGLIGATTALLWMLLTRPIGLVRTLLQAIGMGRGFKRLYALAYAVEALMVVRWMERRKLRHLHVHFGNAAATVGMLVKTLSGVGLSVTIHGPDEFDDVPGQLLREKVACADRVVCISQFARSQLMRISPPAHWHKLQLCRLGVDPAQFRPRTDPRAAGPIRLLCVGRLTPAKGQVLLLQACAELRHLDIAFALTLVGDGPDLARLKDGVRRFGLQDHVRFTGPLNQLQVREELARADIFVLPSLAEGIPVVLMEAMACGLPCISCPVNGIPELIEHARSGLLATPGDVMALTEQLRQLIEDGWLRQSLGAEGRLQVGRRFQQRKNIAALAAIFASLPSVGSEAPQGLTLQGAR</sequence>
<keyword evidence="3" id="KW-0328">Glycosyltransferase</keyword>
<evidence type="ECO:0000313" key="4">
    <source>
        <dbReference type="Proteomes" id="UP001221189"/>
    </source>
</evidence>
<dbReference type="InterPro" id="IPR050194">
    <property type="entry name" value="Glycosyltransferase_grp1"/>
</dbReference>
<keyword evidence="4" id="KW-1185">Reference proteome</keyword>
<evidence type="ECO:0000259" key="1">
    <source>
        <dbReference type="Pfam" id="PF00534"/>
    </source>
</evidence>
<dbReference type="GO" id="GO:0016757">
    <property type="term" value="F:glycosyltransferase activity"/>
    <property type="evidence" value="ECO:0007669"/>
    <property type="project" value="UniProtKB-KW"/>
</dbReference>
<dbReference type="InterPro" id="IPR028098">
    <property type="entry name" value="Glyco_trans_4-like_N"/>
</dbReference>
<gene>
    <name evidence="3" type="ORF">PRZ03_15425</name>
</gene>
<dbReference type="PANTHER" id="PTHR45947:SF15">
    <property type="entry name" value="TEICHURONIC ACID BIOSYNTHESIS GLYCOSYLTRANSFERASE TUAC-RELATED"/>
    <property type="match status" value="1"/>
</dbReference>
<dbReference type="SUPFAM" id="SSF53756">
    <property type="entry name" value="UDP-Glycosyltransferase/glycogen phosphorylase"/>
    <property type="match status" value="1"/>
</dbReference>
<dbReference type="InterPro" id="IPR001296">
    <property type="entry name" value="Glyco_trans_1"/>
</dbReference>
<name>A0ABT5KGB8_9BURK</name>
<dbReference type="PANTHER" id="PTHR45947">
    <property type="entry name" value="SULFOQUINOVOSYL TRANSFERASE SQD2"/>
    <property type="match status" value="1"/>
</dbReference>
<dbReference type="Pfam" id="PF13439">
    <property type="entry name" value="Glyco_transf_4"/>
    <property type="match status" value="1"/>
</dbReference>
<proteinExistence type="predicted"/>
<accession>A0ABT5KGB8</accession>
<dbReference type="EMBL" id="JAQQXT010000009">
    <property type="protein sequence ID" value="MDC8772976.1"/>
    <property type="molecule type" value="Genomic_DNA"/>
</dbReference>
<reference evidence="3 4" key="1">
    <citation type="submission" date="2022-10" db="EMBL/GenBank/DDBJ databases">
        <title>Paucibacter sp. hw1 Genome sequencing.</title>
        <authorList>
            <person name="Park S."/>
        </authorList>
    </citation>
    <scope>NUCLEOTIDE SEQUENCE [LARGE SCALE GENOMIC DNA]</scope>
    <source>
        <strain evidence="4">hw1</strain>
    </source>
</reference>
<dbReference type="Gene3D" id="3.40.50.2000">
    <property type="entry name" value="Glycogen Phosphorylase B"/>
    <property type="match status" value="2"/>
</dbReference>
<organism evidence="3 4">
    <name type="scientific">Roseateles albus</name>
    <dbReference type="NCBI Taxonomy" id="2987525"/>
    <lineage>
        <taxon>Bacteria</taxon>
        <taxon>Pseudomonadati</taxon>
        <taxon>Pseudomonadota</taxon>
        <taxon>Betaproteobacteria</taxon>
        <taxon>Burkholderiales</taxon>
        <taxon>Sphaerotilaceae</taxon>
        <taxon>Roseateles</taxon>
    </lineage>
</organism>
<dbReference type="RefSeq" id="WP_273601150.1">
    <property type="nucleotide sequence ID" value="NZ_JAQQXT010000009.1"/>
</dbReference>
<dbReference type="EC" id="2.4.-.-" evidence="3"/>
<keyword evidence="3" id="KW-0808">Transferase</keyword>
<protein>
    <submittedName>
        <fullName evidence="3">Glycosyltransferase</fullName>
        <ecNumber evidence="3">2.4.-.-</ecNumber>
    </submittedName>
</protein>
<feature type="domain" description="Glycosyl transferase family 1" evidence="1">
    <location>
        <begin position="242"/>
        <end position="397"/>
    </location>
</feature>
<evidence type="ECO:0000259" key="2">
    <source>
        <dbReference type="Pfam" id="PF13439"/>
    </source>
</evidence>
<dbReference type="Pfam" id="PF00534">
    <property type="entry name" value="Glycos_transf_1"/>
    <property type="match status" value="1"/>
</dbReference>
<dbReference type="Proteomes" id="UP001221189">
    <property type="component" value="Unassembled WGS sequence"/>
</dbReference>
<comment type="caution">
    <text evidence="3">The sequence shown here is derived from an EMBL/GenBank/DDBJ whole genome shotgun (WGS) entry which is preliminary data.</text>
</comment>
<evidence type="ECO:0000313" key="3">
    <source>
        <dbReference type="EMBL" id="MDC8772976.1"/>
    </source>
</evidence>
<feature type="domain" description="Glycosyltransferase subfamily 4-like N-terminal" evidence="2">
    <location>
        <begin position="125"/>
        <end position="229"/>
    </location>
</feature>